<comment type="caution">
    <text evidence="1">The sequence shown here is derived from an EMBL/GenBank/DDBJ whole genome shotgun (WGS) entry which is preliminary data.</text>
</comment>
<accession>A0A2M8W2Y5</accession>
<protein>
    <submittedName>
        <fullName evidence="1">Uncharacterized protein</fullName>
    </submittedName>
</protein>
<keyword evidence="2" id="KW-1185">Reference proteome</keyword>
<dbReference type="EMBL" id="PGTY01000003">
    <property type="protein sequence ID" value="PJI85285.1"/>
    <property type="molecule type" value="Genomic_DNA"/>
</dbReference>
<dbReference type="Proteomes" id="UP000228531">
    <property type="component" value="Unassembled WGS sequence"/>
</dbReference>
<sequence>MGRETVAVCYWEGHVAEAKLHLDSISLRLRGAMRIDIPRGQITGVTLVDEGVCVAIDGPELMIEMGLPEAARWQKALLKKPPTLAEKLGVSSQDPAYVSGAYEDAPLQDALADATVNEPQQASILIAVLTEVPDLEAASNLALAHPDKHVWMINPKGKAATVGDTMIRTHMRGRGFIDSKTSAVSDQLTATRYRLRAK</sequence>
<name>A0A2M8W2Y5_9RHOB</name>
<evidence type="ECO:0000313" key="2">
    <source>
        <dbReference type="Proteomes" id="UP000228531"/>
    </source>
</evidence>
<organism evidence="1 2">
    <name type="scientific">Yoonia maricola</name>
    <dbReference type="NCBI Taxonomy" id="420999"/>
    <lineage>
        <taxon>Bacteria</taxon>
        <taxon>Pseudomonadati</taxon>
        <taxon>Pseudomonadota</taxon>
        <taxon>Alphaproteobacteria</taxon>
        <taxon>Rhodobacterales</taxon>
        <taxon>Paracoccaceae</taxon>
        <taxon>Yoonia</taxon>
    </lineage>
</organism>
<dbReference type="AlphaFoldDB" id="A0A2M8W2Y5"/>
<proteinExistence type="predicted"/>
<evidence type="ECO:0000313" key="1">
    <source>
        <dbReference type="EMBL" id="PJI85285.1"/>
    </source>
</evidence>
<gene>
    <name evidence="1" type="ORF">BC777_3286</name>
</gene>
<reference evidence="1 2" key="1">
    <citation type="submission" date="2017-11" db="EMBL/GenBank/DDBJ databases">
        <title>Genomic Encyclopedia of Archaeal and Bacterial Type Strains, Phase II (KMG-II): From Individual Species to Whole Genera.</title>
        <authorList>
            <person name="Goeker M."/>
        </authorList>
    </citation>
    <scope>NUCLEOTIDE SEQUENCE [LARGE SCALE GENOMIC DNA]</scope>
    <source>
        <strain evidence="1 2">DSM 29128</strain>
    </source>
</reference>